<evidence type="ECO:0000256" key="7">
    <source>
        <dbReference type="SAM" id="MobiDB-lite"/>
    </source>
</evidence>
<dbReference type="InterPro" id="IPR029334">
    <property type="entry name" value="PP1-bd"/>
</dbReference>
<evidence type="ECO:0000256" key="4">
    <source>
        <dbReference type="ARBA" id="ARBA00022843"/>
    </source>
</evidence>
<comment type="subcellular location">
    <subcellularLocation>
        <location evidence="1">Nucleus</location>
    </subcellularLocation>
</comment>
<keyword evidence="4" id="KW-0832">Ubl conjugation</keyword>
<protein>
    <submittedName>
        <fullName evidence="9">(spotted green pufferfish) hypothetical protein</fullName>
    </submittedName>
</protein>
<sequence length="34" mass="3640">QKKKSVRFGTPLSPEVFDKTLPASTPLRKGGTPA</sequence>
<keyword evidence="5" id="KW-0539">Nucleus</keyword>
<feature type="non-terminal residue" evidence="9">
    <location>
        <position position="34"/>
    </location>
</feature>
<evidence type="ECO:0000256" key="6">
    <source>
        <dbReference type="ARBA" id="ARBA00023306"/>
    </source>
</evidence>
<reference evidence="9" key="1">
    <citation type="journal article" date="2004" name="Nature">
        <title>Genome duplication in the teleost fish Tetraodon nigroviridis reveals the early vertebrate proto-karyotype.</title>
        <authorList>
            <person name="Jaillon O."/>
            <person name="Aury J.-M."/>
            <person name="Brunet F."/>
            <person name="Petit J.-L."/>
            <person name="Stange-Thomann N."/>
            <person name="Mauceli E."/>
            <person name="Bouneau L."/>
            <person name="Fischer C."/>
            <person name="Ozouf-Costaz C."/>
            <person name="Bernot A."/>
            <person name="Nicaud S."/>
            <person name="Jaffe D."/>
            <person name="Fisher S."/>
            <person name="Lutfalla G."/>
            <person name="Dossat C."/>
            <person name="Segurens B."/>
            <person name="Dasilva C."/>
            <person name="Salanoubat M."/>
            <person name="Levy M."/>
            <person name="Boudet N."/>
            <person name="Castellano S."/>
            <person name="Anthouard V."/>
            <person name="Jubin C."/>
            <person name="Castelli V."/>
            <person name="Katinka M."/>
            <person name="Vacherie B."/>
            <person name="Biemont C."/>
            <person name="Skalli Z."/>
            <person name="Cattolico L."/>
            <person name="Poulain J."/>
            <person name="De Berardinis V."/>
            <person name="Cruaud C."/>
            <person name="Duprat S."/>
            <person name="Brottier P."/>
            <person name="Coutanceau J.-P."/>
            <person name="Gouzy J."/>
            <person name="Parra G."/>
            <person name="Lardier G."/>
            <person name="Chapple C."/>
            <person name="McKernan K.J."/>
            <person name="McEwan P."/>
            <person name="Bosak S."/>
            <person name="Kellis M."/>
            <person name="Volff J.-N."/>
            <person name="Guigo R."/>
            <person name="Zody M.C."/>
            <person name="Mesirov J."/>
            <person name="Lindblad-Toh K."/>
            <person name="Birren B."/>
            <person name="Nusbaum C."/>
            <person name="Kahn D."/>
            <person name="Robinson-Rechavi M."/>
            <person name="Laudet V."/>
            <person name="Schachter V."/>
            <person name="Quetier F."/>
            <person name="Saurin W."/>
            <person name="Scarpelli C."/>
            <person name="Wincker P."/>
            <person name="Lander E.S."/>
            <person name="Weissenbach J."/>
            <person name="Roest Crollius H."/>
        </authorList>
    </citation>
    <scope>NUCLEOTIDE SEQUENCE [LARGE SCALE GENOMIC DNA]</scope>
</reference>
<dbReference type="GO" id="GO:0005694">
    <property type="term" value="C:chromosome"/>
    <property type="evidence" value="ECO:0007669"/>
    <property type="project" value="TreeGrafter"/>
</dbReference>
<evidence type="ECO:0000313" key="9">
    <source>
        <dbReference type="EMBL" id="CAG09716.1"/>
    </source>
</evidence>
<evidence type="ECO:0000256" key="2">
    <source>
        <dbReference type="ARBA" id="ARBA00022499"/>
    </source>
</evidence>
<dbReference type="Pfam" id="PF15276">
    <property type="entry name" value="PP1_bind"/>
    <property type="match status" value="1"/>
</dbReference>
<name>Q4RPG6_TETNG</name>
<keyword evidence="3" id="KW-0597">Phosphoprotein</keyword>
<comment type="caution">
    <text evidence="9">The sequence shown here is derived from an EMBL/GenBank/DDBJ whole genome shotgun (WGS) entry which is preliminary data.</text>
</comment>
<keyword evidence="6" id="KW-0131">Cell cycle</keyword>
<feature type="domain" description="PP1-binding" evidence="8">
    <location>
        <begin position="2"/>
        <end position="34"/>
    </location>
</feature>
<feature type="region of interest" description="Disordered" evidence="7">
    <location>
        <begin position="1"/>
        <end position="34"/>
    </location>
</feature>
<dbReference type="EMBL" id="CAAE01015007">
    <property type="protein sequence ID" value="CAG09716.1"/>
    <property type="molecule type" value="Genomic_DNA"/>
</dbReference>
<dbReference type="GO" id="GO:0007088">
    <property type="term" value="P:regulation of mitotic nuclear division"/>
    <property type="evidence" value="ECO:0007669"/>
    <property type="project" value="TreeGrafter"/>
</dbReference>
<dbReference type="KEGG" id="tng:GSTEN00031109G001"/>
<proteinExistence type="predicted"/>
<dbReference type="PANTHER" id="PTHR21603:SF16">
    <property type="entry name" value="CELL DIVISION CYCLE-ASSOCIATED PROTEIN 2"/>
    <property type="match status" value="1"/>
</dbReference>
<evidence type="ECO:0000259" key="8">
    <source>
        <dbReference type="Pfam" id="PF15276"/>
    </source>
</evidence>
<dbReference type="OrthoDB" id="9947694at2759"/>
<evidence type="ECO:0000256" key="5">
    <source>
        <dbReference type="ARBA" id="ARBA00023242"/>
    </source>
</evidence>
<accession>Q4RPG6</accession>
<gene>
    <name evidence="9" type="ORF">GSTENG00031109001</name>
</gene>
<dbReference type="GO" id="GO:0005634">
    <property type="term" value="C:nucleus"/>
    <property type="evidence" value="ECO:0007669"/>
    <property type="project" value="UniProtKB-SubCell"/>
</dbReference>
<feature type="non-terminal residue" evidence="9">
    <location>
        <position position="1"/>
    </location>
</feature>
<reference evidence="9" key="2">
    <citation type="submission" date="2004-02" db="EMBL/GenBank/DDBJ databases">
        <authorList>
            <consortium name="Genoscope"/>
            <consortium name="Whitehead Institute Centre for Genome Research"/>
        </authorList>
    </citation>
    <scope>NUCLEOTIDE SEQUENCE</scope>
</reference>
<evidence type="ECO:0000256" key="1">
    <source>
        <dbReference type="ARBA" id="ARBA00004123"/>
    </source>
</evidence>
<dbReference type="GO" id="GO:0051983">
    <property type="term" value="P:regulation of chromosome segregation"/>
    <property type="evidence" value="ECO:0007669"/>
    <property type="project" value="TreeGrafter"/>
</dbReference>
<evidence type="ECO:0000256" key="3">
    <source>
        <dbReference type="ARBA" id="ARBA00022553"/>
    </source>
</evidence>
<organism evidence="9">
    <name type="scientific">Tetraodon nigroviridis</name>
    <name type="common">Spotted green pufferfish</name>
    <name type="synonym">Chelonodon nigroviridis</name>
    <dbReference type="NCBI Taxonomy" id="99883"/>
    <lineage>
        <taxon>Eukaryota</taxon>
        <taxon>Metazoa</taxon>
        <taxon>Chordata</taxon>
        <taxon>Craniata</taxon>
        <taxon>Vertebrata</taxon>
        <taxon>Euteleostomi</taxon>
        <taxon>Actinopterygii</taxon>
        <taxon>Neopterygii</taxon>
        <taxon>Teleostei</taxon>
        <taxon>Neoteleostei</taxon>
        <taxon>Acanthomorphata</taxon>
        <taxon>Eupercaria</taxon>
        <taxon>Tetraodontiformes</taxon>
        <taxon>Tetradontoidea</taxon>
        <taxon>Tetraodontidae</taxon>
        <taxon>Tetraodon</taxon>
    </lineage>
</organism>
<dbReference type="AlphaFoldDB" id="Q4RPG6"/>
<keyword evidence="2" id="KW-1017">Isopeptide bond</keyword>
<dbReference type="PANTHER" id="PTHR21603">
    <property type="entry name" value="ANTIGEN KI-67-LIKE PROTEIN"/>
    <property type="match status" value="1"/>
</dbReference>